<keyword evidence="10" id="KW-1185">Reference proteome</keyword>
<keyword evidence="3" id="KW-0238">DNA-binding</keyword>
<dbReference type="GO" id="GO:0003700">
    <property type="term" value="F:DNA-binding transcription factor activity"/>
    <property type="evidence" value="ECO:0000318"/>
    <property type="project" value="GO_Central"/>
</dbReference>
<sequence length="332" mass="35956">MAVEHDDEDDDGRESQSVPSVPSKKKKKTAKKDPADARTEFRGVRRQGGRYRAQIWDPKGQTMMSLGCFGAAEDAARAYDAAAIALHGAAAKINFKGPAAVAAAPLADDDIDAHGHEIAPKKKKKEEEEEAAVMNSKRVQHRREEAATDAPLADEDTDAHVHEIGLKKKKIKAPVAVMSSKSGVQGGGKAAARARPISRSGFRGVYQNFSGSRYNARIWDPVQRAGRWLGTFEAAEEAAEAYDAAAVSLYGARAITNFEQPPPKAAANDGAEMSPPMELLNDFPELTAPVFSESLIPGPQVDDLLTYLPPAEWQRQVHELLHDMGFTDYVVA</sequence>
<dbReference type="STRING" id="15368.A0A0Q3F1K9"/>
<dbReference type="OrthoDB" id="720715at2759"/>
<comment type="subcellular location">
    <subcellularLocation>
        <location evidence="1">Nucleus</location>
    </subcellularLocation>
</comment>
<dbReference type="ExpressionAtlas" id="A0A0Q3F1K9">
    <property type="expression patterns" value="baseline"/>
</dbReference>
<keyword evidence="4" id="KW-0804">Transcription</keyword>
<dbReference type="PROSITE" id="PS51032">
    <property type="entry name" value="AP2_ERF"/>
    <property type="match status" value="2"/>
</dbReference>
<dbReference type="Gene3D" id="3.30.730.10">
    <property type="entry name" value="AP2/ERF domain"/>
    <property type="match status" value="2"/>
</dbReference>
<reference evidence="9" key="3">
    <citation type="submission" date="2018-08" db="UniProtKB">
        <authorList>
            <consortium name="EnsemblPlants"/>
        </authorList>
    </citation>
    <scope>IDENTIFICATION</scope>
    <source>
        <strain evidence="9">cv. Bd21</strain>
    </source>
</reference>
<dbReference type="EnsemblPlants" id="KQJ93406">
    <property type="protein sequence ID" value="KQJ93406"/>
    <property type="gene ID" value="BRADI_3g04381v3"/>
</dbReference>
<dbReference type="InterPro" id="IPR001471">
    <property type="entry name" value="AP2/ERF_dom"/>
</dbReference>
<dbReference type="InterPro" id="IPR016177">
    <property type="entry name" value="DNA-bd_dom_sf"/>
</dbReference>
<accession>A0A0Q3F1K9</accession>
<feature type="compositionally biased region" description="Basic and acidic residues" evidence="6">
    <location>
        <begin position="31"/>
        <end position="43"/>
    </location>
</feature>
<dbReference type="GeneID" id="104583936"/>
<feature type="domain" description="AP2/ERF" evidence="7">
    <location>
        <begin position="201"/>
        <end position="259"/>
    </location>
</feature>
<feature type="region of interest" description="Disordered" evidence="6">
    <location>
        <begin position="1"/>
        <end position="47"/>
    </location>
</feature>
<evidence type="ECO:0000256" key="6">
    <source>
        <dbReference type="SAM" id="MobiDB-lite"/>
    </source>
</evidence>
<feature type="domain" description="AP2/ERF" evidence="7">
    <location>
        <begin position="40"/>
        <end position="96"/>
    </location>
</feature>
<reference evidence="8" key="2">
    <citation type="submission" date="2017-06" db="EMBL/GenBank/DDBJ databases">
        <title>WGS assembly of Brachypodium distachyon.</title>
        <authorList>
            <consortium name="The International Brachypodium Initiative"/>
            <person name="Lucas S."/>
            <person name="Harmon-Smith M."/>
            <person name="Lail K."/>
            <person name="Tice H."/>
            <person name="Grimwood J."/>
            <person name="Bruce D."/>
            <person name="Barry K."/>
            <person name="Shu S."/>
            <person name="Lindquist E."/>
            <person name="Wang M."/>
            <person name="Pitluck S."/>
            <person name="Vogel J.P."/>
            <person name="Garvin D.F."/>
            <person name="Mockler T.C."/>
            <person name="Schmutz J."/>
            <person name="Rokhsar D."/>
            <person name="Bevan M.W."/>
        </authorList>
    </citation>
    <scope>NUCLEOTIDE SEQUENCE</scope>
    <source>
        <strain evidence="8">Bd21</strain>
    </source>
</reference>
<dbReference type="PANTHER" id="PTHR31677:SF75">
    <property type="entry name" value="ETHYLENE-RESPONSIVE TRANSCRIPTION FACTOR ERF084"/>
    <property type="match status" value="1"/>
</dbReference>
<dbReference type="InterPro" id="IPR036955">
    <property type="entry name" value="AP2/ERF_dom_sf"/>
</dbReference>
<reference evidence="8 9" key="1">
    <citation type="journal article" date="2010" name="Nature">
        <title>Genome sequencing and analysis of the model grass Brachypodium distachyon.</title>
        <authorList>
            <consortium name="International Brachypodium Initiative"/>
        </authorList>
    </citation>
    <scope>NUCLEOTIDE SEQUENCE [LARGE SCALE GENOMIC DNA]</scope>
    <source>
        <strain evidence="8">Bd21</strain>
        <strain evidence="9">cv. Bd21</strain>
    </source>
</reference>
<dbReference type="Proteomes" id="UP000008810">
    <property type="component" value="Chromosome 3"/>
</dbReference>
<evidence type="ECO:0000256" key="5">
    <source>
        <dbReference type="ARBA" id="ARBA00023242"/>
    </source>
</evidence>
<feature type="region of interest" description="Disordered" evidence="6">
    <location>
        <begin position="118"/>
        <end position="151"/>
    </location>
</feature>
<dbReference type="GO" id="GO:0005634">
    <property type="term" value="C:nucleus"/>
    <property type="evidence" value="ECO:0000318"/>
    <property type="project" value="GO_Central"/>
</dbReference>
<organism evidence="8">
    <name type="scientific">Brachypodium distachyon</name>
    <name type="common">Purple false brome</name>
    <name type="synonym">Trachynia distachya</name>
    <dbReference type="NCBI Taxonomy" id="15368"/>
    <lineage>
        <taxon>Eukaryota</taxon>
        <taxon>Viridiplantae</taxon>
        <taxon>Streptophyta</taxon>
        <taxon>Embryophyta</taxon>
        <taxon>Tracheophyta</taxon>
        <taxon>Spermatophyta</taxon>
        <taxon>Magnoliopsida</taxon>
        <taxon>Liliopsida</taxon>
        <taxon>Poales</taxon>
        <taxon>Poaceae</taxon>
        <taxon>BOP clade</taxon>
        <taxon>Pooideae</taxon>
        <taxon>Stipodae</taxon>
        <taxon>Brachypodieae</taxon>
        <taxon>Brachypodium</taxon>
    </lineage>
</organism>
<dbReference type="PANTHER" id="PTHR31677">
    <property type="entry name" value="AP2 DOMAIN CLASS TRANSCRIPTION FACTOR"/>
    <property type="match status" value="1"/>
</dbReference>
<evidence type="ECO:0000259" key="7">
    <source>
        <dbReference type="PROSITE" id="PS51032"/>
    </source>
</evidence>
<gene>
    <name evidence="9" type="primary">LOC104583936</name>
    <name evidence="8" type="ORF">BRADI_3g04381v3</name>
</gene>
<dbReference type="Gramene" id="KQJ93406">
    <property type="protein sequence ID" value="KQJ93406"/>
    <property type="gene ID" value="BRADI_3g04381v3"/>
</dbReference>
<name>A0A0Q3F1K9_BRADI</name>
<dbReference type="AlphaFoldDB" id="A0A0Q3F1K9"/>
<dbReference type="EMBL" id="CM000882">
    <property type="protein sequence ID" value="KQJ93406.1"/>
    <property type="molecule type" value="Genomic_DNA"/>
</dbReference>
<protein>
    <recommendedName>
        <fullName evidence="7">AP2/ERF domain-containing protein</fullName>
    </recommendedName>
</protein>
<evidence type="ECO:0000256" key="4">
    <source>
        <dbReference type="ARBA" id="ARBA00023163"/>
    </source>
</evidence>
<proteinExistence type="predicted"/>
<evidence type="ECO:0000313" key="10">
    <source>
        <dbReference type="Proteomes" id="UP000008810"/>
    </source>
</evidence>
<keyword evidence="5" id="KW-0539">Nucleus</keyword>
<evidence type="ECO:0000313" key="8">
    <source>
        <dbReference type="EMBL" id="KQJ93406.1"/>
    </source>
</evidence>
<dbReference type="RefSeq" id="XP_024316478.1">
    <property type="nucleotide sequence ID" value="XM_024460710.1"/>
</dbReference>
<keyword evidence="2" id="KW-0805">Transcription regulation</keyword>
<feature type="compositionally biased region" description="Acidic residues" evidence="6">
    <location>
        <begin position="1"/>
        <end position="12"/>
    </location>
</feature>
<evidence type="ECO:0000256" key="2">
    <source>
        <dbReference type="ARBA" id="ARBA00023015"/>
    </source>
</evidence>
<dbReference type="SUPFAM" id="SSF54171">
    <property type="entry name" value="DNA-binding domain"/>
    <property type="match status" value="2"/>
</dbReference>
<evidence type="ECO:0000313" key="9">
    <source>
        <dbReference type="EnsemblPlants" id="KQJ93406"/>
    </source>
</evidence>
<evidence type="ECO:0000256" key="3">
    <source>
        <dbReference type="ARBA" id="ARBA00023125"/>
    </source>
</evidence>
<evidence type="ECO:0000256" key="1">
    <source>
        <dbReference type="ARBA" id="ARBA00004123"/>
    </source>
</evidence>
<dbReference type="GO" id="GO:0000976">
    <property type="term" value="F:transcription cis-regulatory region binding"/>
    <property type="evidence" value="ECO:0000318"/>
    <property type="project" value="GO_Central"/>
</dbReference>
<dbReference type="SMART" id="SM00380">
    <property type="entry name" value="AP2"/>
    <property type="match status" value="2"/>
</dbReference>